<feature type="transmembrane region" description="Helical" evidence="1">
    <location>
        <begin position="46"/>
        <end position="71"/>
    </location>
</feature>
<keyword evidence="1" id="KW-0812">Transmembrane</keyword>
<gene>
    <name evidence="2" type="ordered locus">Asphe3_09550</name>
</gene>
<dbReference type="InterPro" id="IPR009732">
    <property type="entry name" value="DUF1304"/>
</dbReference>
<dbReference type="HOGENOM" id="CLU_129819_1_1_11"/>
<dbReference type="eggNOG" id="COG3759">
    <property type="taxonomic scope" value="Bacteria"/>
</dbReference>
<dbReference type="OrthoDB" id="9803832at2"/>
<evidence type="ECO:0000313" key="2">
    <source>
        <dbReference type="EMBL" id="ADX72145.1"/>
    </source>
</evidence>
<dbReference type="KEGG" id="apn:Asphe3_09550"/>
<dbReference type="Pfam" id="PF06993">
    <property type="entry name" value="DUF1304"/>
    <property type="match status" value="1"/>
</dbReference>
<feature type="transmembrane region" description="Helical" evidence="1">
    <location>
        <begin position="6"/>
        <end position="26"/>
    </location>
</feature>
<proteinExistence type="predicted"/>
<organism evidence="2 3">
    <name type="scientific">Pseudarthrobacter phenanthrenivorans (strain DSM 18606 / JCM 16027 / LMG 23796 / Sphe3)</name>
    <name type="common">Arthrobacter phenanthrenivorans</name>
    <dbReference type="NCBI Taxonomy" id="930171"/>
    <lineage>
        <taxon>Bacteria</taxon>
        <taxon>Bacillati</taxon>
        <taxon>Actinomycetota</taxon>
        <taxon>Actinomycetes</taxon>
        <taxon>Micrococcales</taxon>
        <taxon>Micrococcaceae</taxon>
        <taxon>Pseudarthrobacter</taxon>
    </lineage>
</organism>
<dbReference type="AlphaFoldDB" id="F0M2Y7"/>
<dbReference type="STRING" id="930171.Asphe3_09550"/>
<dbReference type="Proteomes" id="UP000008639">
    <property type="component" value="Chromosome"/>
</dbReference>
<accession>F0M2Y7</accession>
<reference evidence="2 3" key="1">
    <citation type="journal article" date="2011" name="Stand. Genomic Sci.">
        <title>Complete genome sequence of Arthrobacter phenanthrenivorans type strain (Sphe3).</title>
        <authorList>
            <person name="Kallimanis A."/>
            <person name="Labutti K.M."/>
            <person name="Lapidus A."/>
            <person name="Clum A."/>
            <person name="Lykidis A."/>
            <person name="Mavromatis K."/>
            <person name="Pagani I."/>
            <person name="Liolios K."/>
            <person name="Ivanova N."/>
            <person name="Goodwin L."/>
            <person name="Pitluck S."/>
            <person name="Chen A."/>
            <person name="Palaniappan K."/>
            <person name="Markowitz V."/>
            <person name="Bristow J."/>
            <person name="Velentzas A.D."/>
            <person name="Perisynakis A."/>
            <person name="Ouzounis C.C."/>
            <person name="Kyrpides N.C."/>
            <person name="Koukkou A.I."/>
            <person name="Drainas C."/>
        </authorList>
    </citation>
    <scope>NUCLEOTIDE SEQUENCE [LARGE SCALE GENOMIC DNA]</scope>
    <source>
        <strain evidence="3">DSM 18606 / JCM 16027 / LMG 23796 / Sphe3</strain>
    </source>
</reference>
<evidence type="ECO:0000256" key="1">
    <source>
        <dbReference type="SAM" id="Phobius"/>
    </source>
</evidence>
<feature type="transmembrane region" description="Helical" evidence="1">
    <location>
        <begin position="77"/>
        <end position="100"/>
    </location>
</feature>
<dbReference type="EMBL" id="CP002379">
    <property type="protein sequence ID" value="ADX72145.1"/>
    <property type="molecule type" value="Genomic_DNA"/>
</dbReference>
<keyword evidence="1" id="KW-1133">Transmembrane helix</keyword>
<sequence>MNAVSQIFAVLAAVIYIAVFPLESFLMHRPWAQKFLSTPPRNVPAVMMWAIPTGFRNLVIGLGVLSGVLAVNLGQVVVGYTLVIYCCLNMVLTAPAMFLADMQGHYPRKGDSIPGTVGATVPALIALIALPF</sequence>
<dbReference type="RefSeq" id="WP_013600085.1">
    <property type="nucleotide sequence ID" value="NC_015145.1"/>
</dbReference>
<feature type="transmembrane region" description="Helical" evidence="1">
    <location>
        <begin position="112"/>
        <end position="130"/>
    </location>
</feature>
<evidence type="ECO:0000313" key="3">
    <source>
        <dbReference type="Proteomes" id="UP000008639"/>
    </source>
</evidence>
<keyword evidence="1" id="KW-0472">Membrane</keyword>
<name>F0M2Y7_PSEPM</name>
<protein>
    <recommendedName>
        <fullName evidence="4">DUF1304 domain-containing protein</fullName>
    </recommendedName>
</protein>
<evidence type="ECO:0008006" key="4">
    <source>
        <dbReference type="Google" id="ProtNLM"/>
    </source>
</evidence>